<accession>A0A3N4KDC6</accession>
<proteinExistence type="predicted"/>
<keyword evidence="2" id="KW-1185">Reference proteome</keyword>
<dbReference type="AlphaFoldDB" id="A0A3N4KDC6"/>
<feature type="non-terminal residue" evidence="1">
    <location>
        <position position="73"/>
    </location>
</feature>
<evidence type="ECO:0008006" key="3">
    <source>
        <dbReference type="Google" id="ProtNLM"/>
    </source>
</evidence>
<organism evidence="1 2">
    <name type="scientific">Morchella conica CCBAS932</name>
    <dbReference type="NCBI Taxonomy" id="1392247"/>
    <lineage>
        <taxon>Eukaryota</taxon>
        <taxon>Fungi</taxon>
        <taxon>Dikarya</taxon>
        <taxon>Ascomycota</taxon>
        <taxon>Pezizomycotina</taxon>
        <taxon>Pezizomycetes</taxon>
        <taxon>Pezizales</taxon>
        <taxon>Morchellaceae</taxon>
        <taxon>Morchella</taxon>
    </lineage>
</organism>
<protein>
    <recommendedName>
        <fullName evidence="3">Protein kinase domain-containing protein</fullName>
    </recommendedName>
</protein>
<sequence>MNTEHFKGYVVHEEELSSGFRGKSTWGLKGEIGRGSAGGVYLQRERERGTLRAVKAVQPPKEGSQELKALIDL</sequence>
<dbReference type="InterPro" id="IPR011009">
    <property type="entry name" value="Kinase-like_dom_sf"/>
</dbReference>
<dbReference type="EMBL" id="ML119370">
    <property type="protein sequence ID" value="RPB06411.1"/>
    <property type="molecule type" value="Genomic_DNA"/>
</dbReference>
<gene>
    <name evidence="1" type="ORF">P167DRAFT_540812</name>
</gene>
<dbReference type="Proteomes" id="UP000277580">
    <property type="component" value="Unassembled WGS sequence"/>
</dbReference>
<dbReference type="SUPFAM" id="SSF56112">
    <property type="entry name" value="Protein kinase-like (PK-like)"/>
    <property type="match status" value="1"/>
</dbReference>
<dbReference type="Gene3D" id="3.30.200.20">
    <property type="entry name" value="Phosphorylase Kinase, domain 1"/>
    <property type="match status" value="1"/>
</dbReference>
<dbReference type="InParanoid" id="A0A3N4KDC6"/>
<reference evidence="1 2" key="1">
    <citation type="journal article" date="2018" name="Nat. Ecol. Evol.">
        <title>Pezizomycetes genomes reveal the molecular basis of ectomycorrhizal truffle lifestyle.</title>
        <authorList>
            <person name="Murat C."/>
            <person name="Payen T."/>
            <person name="Noel B."/>
            <person name="Kuo A."/>
            <person name="Morin E."/>
            <person name="Chen J."/>
            <person name="Kohler A."/>
            <person name="Krizsan K."/>
            <person name="Balestrini R."/>
            <person name="Da Silva C."/>
            <person name="Montanini B."/>
            <person name="Hainaut M."/>
            <person name="Levati E."/>
            <person name="Barry K.W."/>
            <person name="Belfiori B."/>
            <person name="Cichocki N."/>
            <person name="Clum A."/>
            <person name="Dockter R.B."/>
            <person name="Fauchery L."/>
            <person name="Guy J."/>
            <person name="Iotti M."/>
            <person name="Le Tacon F."/>
            <person name="Lindquist E.A."/>
            <person name="Lipzen A."/>
            <person name="Malagnac F."/>
            <person name="Mello A."/>
            <person name="Molinier V."/>
            <person name="Miyauchi S."/>
            <person name="Poulain J."/>
            <person name="Riccioni C."/>
            <person name="Rubini A."/>
            <person name="Sitrit Y."/>
            <person name="Splivallo R."/>
            <person name="Traeger S."/>
            <person name="Wang M."/>
            <person name="Zifcakova L."/>
            <person name="Wipf D."/>
            <person name="Zambonelli A."/>
            <person name="Paolocci F."/>
            <person name="Nowrousian M."/>
            <person name="Ottonello S."/>
            <person name="Baldrian P."/>
            <person name="Spatafora J.W."/>
            <person name="Henrissat B."/>
            <person name="Nagy L.G."/>
            <person name="Aury J.M."/>
            <person name="Wincker P."/>
            <person name="Grigoriev I.V."/>
            <person name="Bonfante P."/>
            <person name="Martin F.M."/>
        </authorList>
    </citation>
    <scope>NUCLEOTIDE SEQUENCE [LARGE SCALE GENOMIC DNA]</scope>
    <source>
        <strain evidence="1 2">CCBAS932</strain>
    </source>
</reference>
<evidence type="ECO:0000313" key="2">
    <source>
        <dbReference type="Proteomes" id="UP000277580"/>
    </source>
</evidence>
<evidence type="ECO:0000313" key="1">
    <source>
        <dbReference type="EMBL" id="RPB06411.1"/>
    </source>
</evidence>
<name>A0A3N4KDC6_9PEZI</name>